<keyword evidence="2" id="KW-0255">Endonuclease</keyword>
<dbReference type="GO" id="GO:0030677">
    <property type="term" value="C:ribonuclease P complex"/>
    <property type="evidence" value="ECO:0007669"/>
    <property type="project" value="UniProtKB-UniRule"/>
</dbReference>
<comment type="subcellular location">
    <subcellularLocation>
        <location evidence="2">Cytoplasm</location>
    </subcellularLocation>
</comment>
<keyword evidence="2" id="KW-0378">Hydrolase</keyword>
<dbReference type="EC" id="3.1.26.5" evidence="2"/>
<dbReference type="RefSeq" id="WP_274924241.1">
    <property type="nucleotide sequence ID" value="NZ_JAKELO010000002.1"/>
</dbReference>
<evidence type="ECO:0000256" key="2">
    <source>
        <dbReference type="HAMAP-Rule" id="MF_00755"/>
    </source>
</evidence>
<proteinExistence type="inferred from homology"/>
<evidence type="ECO:0000313" key="4">
    <source>
        <dbReference type="Proteomes" id="UP001143747"/>
    </source>
</evidence>
<dbReference type="SUPFAM" id="SSF160350">
    <property type="entry name" value="Rnp2-like"/>
    <property type="match status" value="1"/>
</dbReference>
<dbReference type="GO" id="GO:0004526">
    <property type="term" value="F:ribonuclease P activity"/>
    <property type="evidence" value="ECO:0007669"/>
    <property type="project" value="UniProtKB-UniRule"/>
</dbReference>
<dbReference type="EMBL" id="JAKELO010000002">
    <property type="protein sequence ID" value="MDE4907593.1"/>
    <property type="molecule type" value="Genomic_DNA"/>
</dbReference>
<comment type="catalytic activity">
    <reaction evidence="2">
        <text>Endonucleolytic cleavage of RNA, removing 5'-extranucleotides from tRNA precursor.</text>
        <dbReference type="EC" id="3.1.26.5"/>
    </reaction>
</comment>
<dbReference type="AlphaFoldDB" id="A0A9Q4KNC8"/>
<comment type="function">
    <text evidence="2">Part of ribonuclease P, a protein complex that generates mature tRNA molecules by cleaving their 5'-ends.</text>
</comment>
<accession>A0A9Q4KNC8</accession>
<keyword evidence="2" id="KW-0963">Cytoplasm</keyword>
<keyword evidence="2" id="KW-0540">Nuclease</keyword>
<dbReference type="Proteomes" id="UP001143747">
    <property type="component" value="Unassembled WGS sequence"/>
</dbReference>
<dbReference type="GO" id="GO:0005737">
    <property type="term" value="C:cytoplasm"/>
    <property type="evidence" value="ECO:0007669"/>
    <property type="project" value="UniProtKB-SubCell"/>
</dbReference>
<gene>
    <name evidence="2" type="primary">rnp2</name>
    <name evidence="3" type="ORF">L0665_03070</name>
</gene>
<keyword evidence="1 2" id="KW-0819">tRNA processing</keyword>
<comment type="subunit">
    <text evidence="2">Consists of a catalytic RNA component and at least 4-5 protein subunits.</text>
</comment>
<protein>
    <recommendedName>
        <fullName evidence="2">Ribonuclease P protein component 2</fullName>
        <shortName evidence="2">RNase P component 2</shortName>
        <ecNumber evidence="2">3.1.26.5</ecNumber>
    </recommendedName>
    <alternativeName>
        <fullName evidence="2">Pop5</fullName>
    </alternativeName>
</protein>
<comment type="similarity">
    <text evidence="2">Belongs to the eukaryotic/archaeal RNase P protein component 2 family.</text>
</comment>
<dbReference type="HAMAP" id="MF_00755">
    <property type="entry name" value="RNase_P_2"/>
    <property type="match status" value="1"/>
</dbReference>
<dbReference type="Gene3D" id="3.30.70.3250">
    <property type="entry name" value="Ribonuclease P, Pop5 subunit"/>
    <property type="match status" value="1"/>
</dbReference>
<dbReference type="Pfam" id="PF01900">
    <property type="entry name" value="RNase_P_Rpp14"/>
    <property type="match status" value="1"/>
</dbReference>
<dbReference type="GO" id="GO:0001682">
    <property type="term" value="P:tRNA 5'-leader removal"/>
    <property type="evidence" value="ECO:0007669"/>
    <property type="project" value="UniProtKB-UniRule"/>
</dbReference>
<organism evidence="3 4">
    <name type="scientific">Methanogenium marinum</name>
    <dbReference type="NCBI Taxonomy" id="348610"/>
    <lineage>
        <taxon>Archaea</taxon>
        <taxon>Methanobacteriati</taxon>
        <taxon>Methanobacteriota</taxon>
        <taxon>Stenosarchaea group</taxon>
        <taxon>Methanomicrobia</taxon>
        <taxon>Methanomicrobiales</taxon>
        <taxon>Methanomicrobiaceae</taxon>
        <taxon>Methanogenium</taxon>
    </lineage>
</organism>
<keyword evidence="4" id="KW-1185">Reference proteome</keyword>
<dbReference type="InterPro" id="IPR038085">
    <property type="entry name" value="Rnp2-like_sf"/>
</dbReference>
<reference evidence="3" key="1">
    <citation type="submission" date="2022-01" db="EMBL/GenBank/DDBJ databases">
        <title>Draft genome of Methanogenium marinum DSM 15558.</title>
        <authorList>
            <person name="Chen S.-C."/>
            <person name="You Y.-T."/>
        </authorList>
    </citation>
    <scope>NUCLEOTIDE SEQUENCE</scope>
    <source>
        <strain evidence="3">DSM 15558</strain>
    </source>
</reference>
<name>A0A9Q4KNC8_9EURY</name>
<evidence type="ECO:0000256" key="1">
    <source>
        <dbReference type="ARBA" id="ARBA00022694"/>
    </source>
</evidence>
<sequence>MRPLPPTQRPNWRYIAAEMVPQWCSASARDMHYAILGCEASLFGDTGAATMRTSVISCGGGFVILRCIRGTEDDVETALATVTDVGGAPVALHPFVTSGTIHGLKKKIVICSLPSDEGNCKIGENTYRILRISGQKVDLVQQGIKQTTALYLNTDDLEDF</sequence>
<dbReference type="InterPro" id="IPR002759">
    <property type="entry name" value="Pop5/Rpp14/Rnp2-like"/>
</dbReference>
<evidence type="ECO:0000313" key="3">
    <source>
        <dbReference type="EMBL" id="MDE4907593.1"/>
    </source>
</evidence>
<comment type="caution">
    <text evidence="3">The sequence shown here is derived from an EMBL/GenBank/DDBJ whole genome shotgun (WGS) entry which is preliminary data.</text>
</comment>